<dbReference type="SUPFAM" id="SSF46785">
    <property type="entry name" value="Winged helix' DNA-binding domain"/>
    <property type="match status" value="1"/>
</dbReference>
<name>A0A2D6LPG7_9ARCH</name>
<dbReference type="EMBL" id="NZBD01000008">
    <property type="protein sequence ID" value="MAG18106.1"/>
    <property type="molecule type" value="Genomic_DNA"/>
</dbReference>
<reference evidence="2" key="1">
    <citation type="submission" date="2017-09" db="EMBL/GenBank/DDBJ databases">
        <title>The Reconstruction of 2,631 Draft Metagenome-Assembled Genomes from the Global Oceans.</title>
        <authorList>
            <person name="Tully B.J."/>
            <person name="Graham E.D."/>
            <person name="Heidelberg J.F."/>
        </authorList>
    </citation>
    <scope>NUCLEOTIDE SEQUENCE [LARGE SCALE GENOMIC DNA]</scope>
</reference>
<organism evidence="1 2">
    <name type="scientific">Candidatus Iainarchaeum sp</name>
    <dbReference type="NCBI Taxonomy" id="3101447"/>
    <lineage>
        <taxon>Archaea</taxon>
        <taxon>Candidatus Iainarchaeota</taxon>
        <taxon>Candidatus Iainarchaeia</taxon>
        <taxon>Candidatus Iainarchaeales</taxon>
        <taxon>Candidatus Iainarchaeaceae</taxon>
        <taxon>Candidatus Iainarchaeum</taxon>
    </lineage>
</organism>
<evidence type="ECO:0000313" key="1">
    <source>
        <dbReference type="EMBL" id="MAG18106.1"/>
    </source>
</evidence>
<dbReference type="InterPro" id="IPR036388">
    <property type="entry name" value="WH-like_DNA-bd_sf"/>
</dbReference>
<dbReference type="AlphaFoldDB" id="A0A2D6LPG7"/>
<evidence type="ECO:0000313" key="2">
    <source>
        <dbReference type="Proteomes" id="UP000226712"/>
    </source>
</evidence>
<accession>A0A2D6LPG7</accession>
<protein>
    <submittedName>
        <fullName evidence="1">Uncharacterized protein</fullName>
    </submittedName>
</protein>
<dbReference type="Gene3D" id="1.10.10.10">
    <property type="entry name" value="Winged helix-like DNA-binding domain superfamily/Winged helix DNA-binding domain"/>
    <property type="match status" value="1"/>
</dbReference>
<proteinExistence type="predicted"/>
<sequence length="96" mass="11114">MSNNSGIAGLSDKEEKVLELVREHWPVSALEIAEHFNEDISSREHKKRHSTNYSYYLKKLISKRVVLSKRIGNALIVWPLEVEAYRAIHSIIRGEQ</sequence>
<dbReference type="InterPro" id="IPR036390">
    <property type="entry name" value="WH_DNA-bd_sf"/>
</dbReference>
<gene>
    <name evidence="1" type="ORF">CL944_01375</name>
</gene>
<dbReference type="Proteomes" id="UP000226712">
    <property type="component" value="Unassembled WGS sequence"/>
</dbReference>
<comment type="caution">
    <text evidence="1">The sequence shown here is derived from an EMBL/GenBank/DDBJ whole genome shotgun (WGS) entry which is preliminary data.</text>
</comment>